<reference evidence="21 22" key="1">
    <citation type="journal article" date="2017" name="BMC Genomics">
        <title>Genome sequencing of 39 Akkermansia muciniphila isolates reveals its population structure, genomic and functional diverisity, and global distribution in mammalian gut microbiotas.</title>
        <authorList>
            <person name="Guo X."/>
            <person name="Li S."/>
            <person name="Zhang J."/>
            <person name="Wu F."/>
            <person name="Li X."/>
            <person name="Wu D."/>
            <person name="Zhang M."/>
            <person name="Ou Z."/>
            <person name="Jie Z."/>
            <person name="Yan Q."/>
            <person name="Li P."/>
            <person name="Yi J."/>
            <person name="Peng Y."/>
        </authorList>
    </citation>
    <scope>NUCLEOTIDE SEQUENCE [LARGE SCALE GENOMIC DNA]</scope>
    <source>
        <strain evidence="21 22">GP24</strain>
    </source>
</reference>
<evidence type="ECO:0000313" key="22">
    <source>
        <dbReference type="Proteomes" id="UP000236000"/>
    </source>
</evidence>
<dbReference type="PRINTS" id="PR00868">
    <property type="entry name" value="DNAPOLI"/>
</dbReference>
<dbReference type="Proteomes" id="UP000236000">
    <property type="component" value="Unassembled WGS sequence"/>
</dbReference>
<dbReference type="InterPro" id="IPR020045">
    <property type="entry name" value="DNA_polI_H3TH"/>
</dbReference>
<evidence type="ECO:0000256" key="8">
    <source>
        <dbReference type="ARBA" id="ARBA00022763"/>
    </source>
</evidence>
<dbReference type="SMART" id="SM00482">
    <property type="entry name" value="POLAc"/>
    <property type="match status" value="1"/>
</dbReference>
<dbReference type="InterPro" id="IPR008918">
    <property type="entry name" value="HhH2"/>
</dbReference>
<dbReference type="CDD" id="cd09859">
    <property type="entry name" value="PIN_53EXO"/>
    <property type="match status" value="1"/>
</dbReference>
<keyword evidence="9 16" id="KW-0378">Hydrolase</keyword>
<keyword evidence="11 16" id="KW-0239">DNA-directed DNA polymerase</keyword>
<dbReference type="GO" id="GO:0003887">
    <property type="term" value="F:DNA-directed DNA polymerase activity"/>
    <property type="evidence" value="ECO:0007669"/>
    <property type="project" value="UniProtKB-UniRule"/>
</dbReference>
<dbReference type="EMBL" id="PJKA01000002">
    <property type="protein sequence ID" value="PNC20390.1"/>
    <property type="molecule type" value="Genomic_DNA"/>
</dbReference>
<accession>A0A2N8HH43</accession>
<comment type="function">
    <text evidence="16">In addition to polymerase activity, this DNA polymerase exhibits 3'-5' and 5'-3' exonuclease activity.</text>
</comment>
<dbReference type="InterPro" id="IPR002562">
    <property type="entry name" value="3'-5'_exonuclease_dom"/>
</dbReference>
<dbReference type="FunFam" id="1.10.150.20:FF:000003">
    <property type="entry name" value="DNA polymerase I"/>
    <property type="match status" value="1"/>
</dbReference>
<dbReference type="SMART" id="SM00475">
    <property type="entry name" value="53EXOc"/>
    <property type="match status" value="1"/>
</dbReference>
<dbReference type="GO" id="GO:0008408">
    <property type="term" value="F:3'-5' exonuclease activity"/>
    <property type="evidence" value="ECO:0007669"/>
    <property type="project" value="UniProtKB-UniRule"/>
</dbReference>
<dbReference type="EC" id="2.7.7.7" evidence="2 15"/>
<dbReference type="InterPro" id="IPR018320">
    <property type="entry name" value="DNA_polymerase_1"/>
</dbReference>
<dbReference type="Pfam" id="PF01367">
    <property type="entry name" value="5_3_exonuc"/>
    <property type="match status" value="1"/>
</dbReference>
<dbReference type="OrthoDB" id="9806424at2"/>
<comment type="caution">
    <text evidence="21">The sequence shown here is derived from an EMBL/GenBank/DDBJ whole genome shotgun (WGS) entry which is preliminary data.</text>
</comment>
<dbReference type="InterPro" id="IPR020046">
    <property type="entry name" value="5-3_exonucl_a-hlix_arch_N"/>
</dbReference>
<dbReference type="SMART" id="SM00279">
    <property type="entry name" value="HhH2"/>
    <property type="match status" value="1"/>
</dbReference>
<dbReference type="Gene3D" id="3.30.420.10">
    <property type="entry name" value="Ribonuclease H-like superfamily/Ribonuclease H"/>
    <property type="match status" value="1"/>
</dbReference>
<dbReference type="SUPFAM" id="SSF56672">
    <property type="entry name" value="DNA/RNA polymerases"/>
    <property type="match status" value="1"/>
</dbReference>
<keyword evidence="12 16" id="KW-0238">DNA-binding</keyword>
<dbReference type="NCBIfam" id="TIGR00593">
    <property type="entry name" value="pola"/>
    <property type="match status" value="1"/>
</dbReference>
<proteinExistence type="inferred from homology"/>
<dbReference type="GO" id="GO:0008409">
    <property type="term" value="F:5'-3' exonuclease activity"/>
    <property type="evidence" value="ECO:0007669"/>
    <property type="project" value="UniProtKB-UniRule"/>
</dbReference>
<dbReference type="InterPro" id="IPR043502">
    <property type="entry name" value="DNA/RNA_pol_sf"/>
</dbReference>
<evidence type="ECO:0000256" key="5">
    <source>
        <dbReference type="ARBA" id="ARBA00022695"/>
    </source>
</evidence>
<evidence type="ECO:0000256" key="7">
    <source>
        <dbReference type="ARBA" id="ARBA00022722"/>
    </source>
</evidence>
<evidence type="ECO:0000256" key="4">
    <source>
        <dbReference type="ARBA" id="ARBA00022679"/>
    </source>
</evidence>
<dbReference type="InterPro" id="IPR002421">
    <property type="entry name" value="5-3_exonuclease"/>
</dbReference>
<dbReference type="FunFam" id="1.10.150.20:FF:000002">
    <property type="entry name" value="DNA polymerase I"/>
    <property type="match status" value="1"/>
</dbReference>
<feature type="domain" description="DNA-directed DNA polymerase family A palm" evidence="20">
    <location>
        <begin position="702"/>
        <end position="907"/>
    </location>
</feature>
<dbReference type="Pfam" id="PF02739">
    <property type="entry name" value="5_3_exonuc_N"/>
    <property type="match status" value="1"/>
</dbReference>
<evidence type="ECO:0000256" key="14">
    <source>
        <dbReference type="ARBA" id="ARBA00049244"/>
    </source>
</evidence>
<dbReference type="SUPFAM" id="SSF53098">
    <property type="entry name" value="Ribonuclease H-like"/>
    <property type="match status" value="1"/>
</dbReference>
<dbReference type="FunFam" id="1.20.1060.10:FF:000001">
    <property type="entry name" value="DNA polymerase I"/>
    <property type="match status" value="1"/>
</dbReference>
<sequence length="944" mass="104573">MTDSPSKRLFILDGMALAYRAHFAFFSNPIRNSKGVNTSAVYGFANTLLGILEHERPTHIAACFDTSAPTERHQLFPAYKANRESMPEDLSTQMPLIFRLLEAMNIPILRYEGYEADDTIGTLARLADDTKEFKTYMVSQDKDLGQLISPTCYLWRPGKRGNDHEVIDLEKLKEHWGIERADQVIDILALMGDSSDNIPGIPGVGEKTAKLLIGEFGSVENLLANTDKLKGKRRQMVEENGALATLSKQLATIDREVPLTVSLPDLARKEPSPEELLAILQELEFRSMQSKLFGKKAPEARKTPIPADDLFAPAGTPEPVVEAPAAPAQPRQQNDAGQMDLFEERHLKTADDFKHEYLIADTAEARAAMAAELEKHDSWCFKAEATGQNPLTDELRGIAFCAEPRKAWYLPVSGPEDMEAVRPLLEGTAEKIGHHLKFDLEILRANGIRVKGPFFDTMLAHALIAPGMKHDLDLLAESFLQYSTIKLKDIAAPGAKKRELDTSGISVEVMGKYSAEDADITLQLSGILKKQVQESGMQELFRTVELPLLPVLADMEFTGIRVLPESLEKASVKVGAIIDGLRDRIEEAAGHPLNLNSPKQLGDFLFGELELVKKPKKTRTGQFVTDEDTLSALAPSHPIVADILAYRENMKLKSTYLDALPKYICPRDGRIHTQFHQMLTTTGRLASQDPNLQNIPVRTEQGRLIRTAFVPASDEYTMLSADYSQIELRIMAALSGDPAMCEAFQAGRDIHTETAARVYGISRDEVEASMRRAAKTVNFGIIYGISAFGLSQRLGCSRSEAATLIENYFTQFPVVKSFMENLVHKAEKTGYAETLLGRRRMIPEINSANKTIKSAAERTAINTPIQGTAADMIKIAMIHVNKLLEGTKSRLILQIHDELLVDLHKDETDLIPKIEEAMISALPLPNGVPILVEARTGGNWLEAH</sequence>
<evidence type="ECO:0000256" key="13">
    <source>
        <dbReference type="ARBA" id="ARBA00023204"/>
    </source>
</evidence>
<keyword evidence="7" id="KW-0540">Nuclease</keyword>
<evidence type="ECO:0000256" key="17">
    <source>
        <dbReference type="SAM" id="MobiDB-lite"/>
    </source>
</evidence>
<keyword evidence="13 16" id="KW-0234">DNA repair</keyword>
<dbReference type="CDD" id="cd08637">
    <property type="entry name" value="DNA_pol_A_pol_I_C"/>
    <property type="match status" value="1"/>
</dbReference>
<dbReference type="PROSITE" id="PS00447">
    <property type="entry name" value="DNA_POLYMERASE_A"/>
    <property type="match status" value="1"/>
</dbReference>
<dbReference type="SUPFAM" id="SSF88723">
    <property type="entry name" value="PIN domain-like"/>
    <property type="match status" value="1"/>
</dbReference>
<dbReference type="GO" id="GO:0006302">
    <property type="term" value="P:double-strand break repair"/>
    <property type="evidence" value="ECO:0007669"/>
    <property type="project" value="TreeGrafter"/>
</dbReference>
<dbReference type="CDD" id="cd09898">
    <property type="entry name" value="H3TH_53EXO"/>
    <property type="match status" value="1"/>
</dbReference>
<dbReference type="Pfam" id="PF00476">
    <property type="entry name" value="DNA_pol_A"/>
    <property type="match status" value="1"/>
</dbReference>
<comment type="catalytic activity">
    <reaction evidence="14 16">
        <text>DNA(n) + a 2'-deoxyribonucleoside 5'-triphosphate = DNA(n+1) + diphosphate</text>
        <dbReference type="Rhea" id="RHEA:22508"/>
        <dbReference type="Rhea" id="RHEA-COMP:17339"/>
        <dbReference type="Rhea" id="RHEA-COMP:17340"/>
        <dbReference type="ChEBI" id="CHEBI:33019"/>
        <dbReference type="ChEBI" id="CHEBI:61560"/>
        <dbReference type="ChEBI" id="CHEBI:173112"/>
        <dbReference type="EC" id="2.7.7.7"/>
    </reaction>
</comment>
<evidence type="ECO:0000256" key="2">
    <source>
        <dbReference type="ARBA" id="ARBA00012417"/>
    </source>
</evidence>
<dbReference type="GO" id="GO:0006261">
    <property type="term" value="P:DNA-templated DNA replication"/>
    <property type="evidence" value="ECO:0007669"/>
    <property type="project" value="UniProtKB-UniRule"/>
</dbReference>
<evidence type="ECO:0000256" key="10">
    <source>
        <dbReference type="ARBA" id="ARBA00022839"/>
    </source>
</evidence>
<evidence type="ECO:0000256" key="1">
    <source>
        <dbReference type="ARBA" id="ARBA00007705"/>
    </source>
</evidence>
<dbReference type="InterPro" id="IPR001098">
    <property type="entry name" value="DNA-dir_DNA_pol_A_palm_dom"/>
</dbReference>
<gene>
    <name evidence="16" type="primary">polA</name>
    <name evidence="21" type="ORF">CXU22_01000</name>
</gene>
<dbReference type="PANTHER" id="PTHR10133:SF27">
    <property type="entry name" value="DNA POLYMERASE NU"/>
    <property type="match status" value="1"/>
</dbReference>
<dbReference type="RefSeq" id="WP_102711644.1">
    <property type="nucleotide sequence ID" value="NZ_PJKA01000002.1"/>
</dbReference>
<dbReference type="Gene3D" id="1.10.150.20">
    <property type="entry name" value="5' to 3' exonuclease, C-terminal subdomain"/>
    <property type="match status" value="2"/>
</dbReference>
<evidence type="ECO:0000256" key="3">
    <source>
        <dbReference type="ARBA" id="ARBA00020311"/>
    </source>
</evidence>
<evidence type="ECO:0000259" key="19">
    <source>
        <dbReference type="SMART" id="SM00475"/>
    </source>
</evidence>
<organism evidence="21 22">
    <name type="scientific">Akkermansia muciniphila</name>
    <dbReference type="NCBI Taxonomy" id="239935"/>
    <lineage>
        <taxon>Bacteria</taxon>
        <taxon>Pseudomonadati</taxon>
        <taxon>Verrucomicrobiota</taxon>
        <taxon>Verrucomicrobiia</taxon>
        <taxon>Verrucomicrobiales</taxon>
        <taxon>Akkermansiaceae</taxon>
        <taxon>Akkermansia</taxon>
    </lineage>
</organism>
<keyword evidence="8 16" id="KW-0227">DNA damage</keyword>
<name>A0A2N8HH43_9BACT</name>
<evidence type="ECO:0000256" key="12">
    <source>
        <dbReference type="ARBA" id="ARBA00023125"/>
    </source>
</evidence>
<dbReference type="InterPro" id="IPR019760">
    <property type="entry name" value="DNA-dir_DNA_pol_A_CS"/>
</dbReference>
<dbReference type="InterPro" id="IPR002298">
    <property type="entry name" value="DNA_polymerase_A"/>
</dbReference>
<dbReference type="AlphaFoldDB" id="A0A2N8HH43"/>
<dbReference type="InterPro" id="IPR036279">
    <property type="entry name" value="5-3_exonuclease_C_sf"/>
</dbReference>
<evidence type="ECO:0000256" key="16">
    <source>
        <dbReference type="RuleBase" id="RU004460"/>
    </source>
</evidence>
<dbReference type="InterPro" id="IPR036397">
    <property type="entry name" value="RNaseH_sf"/>
</dbReference>
<evidence type="ECO:0000259" key="18">
    <source>
        <dbReference type="SMART" id="SM00474"/>
    </source>
</evidence>
<dbReference type="SMART" id="SM00474">
    <property type="entry name" value="35EXOc"/>
    <property type="match status" value="1"/>
</dbReference>
<evidence type="ECO:0000256" key="6">
    <source>
        <dbReference type="ARBA" id="ARBA00022705"/>
    </source>
</evidence>
<keyword evidence="5 16" id="KW-0548">Nucleotidyltransferase</keyword>
<dbReference type="Gene3D" id="1.20.1060.10">
    <property type="entry name" value="Taq DNA Polymerase, Chain T, domain 4"/>
    <property type="match status" value="1"/>
</dbReference>
<evidence type="ECO:0000313" key="21">
    <source>
        <dbReference type="EMBL" id="PNC20390.1"/>
    </source>
</evidence>
<protein>
    <recommendedName>
        <fullName evidence="3 15">DNA polymerase I</fullName>
        <ecNumber evidence="2 15">2.7.7.7</ecNumber>
    </recommendedName>
</protein>
<feature type="domain" description="5'-3' exonuclease" evidence="19">
    <location>
        <begin position="7"/>
        <end position="269"/>
    </location>
</feature>
<dbReference type="Pfam" id="PF01612">
    <property type="entry name" value="DNA_pol_A_exo1"/>
    <property type="match status" value="1"/>
</dbReference>
<keyword evidence="6 16" id="KW-0235">DNA replication</keyword>
<feature type="domain" description="3'-5' exonuclease" evidence="18">
    <location>
        <begin position="357"/>
        <end position="533"/>
    </location>
</feature>
<dbReference type="SUPFAM" id="SSF47807">
    <property type="entry name" value="5' to 3' exonuclease, C-terminal subdomain"/>
    <property type="match status" value="1"/>
</dbReference>
<evidence type="ECO:0000256" key="11">
    <source>
        <dbReference type="ARBA" id="ARBA00022932"/>
    </source>
</evidence>
<dbReference type="InterPro" id="IPR029060">
    <property type="entry name" value="PIN-like_dom_sf"/>
</dbReference>
<evidence type="ECO:0000259" key="20">
    <source>
        <dbReference type="SMART" id="SM00482"/>
    </source>
</evidence>
<keyword evidence="10 16" id="KW-0269">Exonuclease</keyword>
<dbReference type="PANTHER" id="PTHR10133">
    <property type="entry name" value="DNA POLYMERASE I"/>
    <property type="match status" value="1"/>
</dbReference>
<evidence type="ECO:0000256" key="15">
    <source>
        <dbReference type="NCBIfam" id="TIGR00593"/>
    </source>
</evidence>
<dbReference type="InterPro" id="IPR012337">
    <property type="entry name" value="RNaseH-like_sf"/>
</dbReference>
<feature type="compositionally biased region" description="Low complexity" evidence="17">
    <location>
        <begin position="312"/>
        <end position="330"/>
    </location>
</feature>
<dbReference type="NCBIfam" id="NF004397">
    <property type="entry name" value="PRK05755.1"/>
    <property type="match status" value="1"/>
</dbReference>
<dbReference type="CDD" id="cd06139">
    <property type="entry name" value="DNA_polA_I_Ecoli_like_exo"/>
    <property type="match status" value="1"/>
</dbReference>
<dbReference type="GO" id="GO:0003677">
    <property type="term" value="F:DNA binding"/>
    <property type="evidence" value="ECO:0007669"/>
    <property type="project" value="UniProtKB-UniRule"/>
</dbReference>
<feature type="region of interest" description="Disordered" evidence="17">
    <location>
        <begin position="295"/>
        <end position="334"/>
    </location>
</feature>
<keyword evidence="4 16" id="KW-0808">Transferase</keyword>
<dbReference type="Gene3D" id="3.40.50.1010">
    <property type="entry name" value="5'-nuclease"/>
    <property type="match status" value="1"/>
</dbReference>
<dbReference type="Gene3D" id="3.30.70.370">
    <property type="match status" value="1"/>
</dbReference>
<comment type="similarity">
    <text evidence="1 16">Belongs to the DNA polymerase type-A family.</text>
</comment>
<evidence type="ECO:0000256" key="9">
    <source>
        <dbReference type="ARBA" id="ARBA00022801"/>
    </source>
</evidence>